<keyword evidence="2" id="KW-1185">Reference proteome</keyword>
<comment type="caution">
    <text evidence="1">The sequence shown here is derived from an EMBL/GenBank/DDBJ whole genome shotgun (WGS) entry which is preliminary data.</text>
</comment>
<dbReference type="AlphaFoldDB" id="A0A176VS55"/>
<accession>A0A176VS55</accession>
<reference evidence="1" key="1">
    <citation type="submission" date="2016-03" db="EMBL/GenBank/DDBJ databases">
        <title>Mechanisms controlling the formation of the plant cell surface in tip-growing cells are functionally conserved among land plants.</title>
        <authorList>
            <person name="Honkanen S."/>
            <person name="Jones V.A."/>
            <person name="Morieri G."/>
            <person name="Champion C."/>
            <person name="Hetherington A.J."/>
            <person name="Kelly S."/>
            <person name="Saint-Marcoux D."/>
            <person name="Proust H."/>
            <person name="Prescott H."/>
            <person name="Dolan L."/>
        </authorList>
    </citation>
    <scope>NUCLEOTIDE SEQUENCE [LARGE SCALE GENOMIC DNA]</scope>
    <source>
        <tissue evidence="1">Whole gametophyte</tissue>
    </source>
</reference>
<protein>
    <submittedName>
        <fullName evidence="1">Uncharacterized protein</fullName>
    </submittedName>
</protein>
<organism evidence="1 2">
    <name type="scientific">Marchantia polymorpha subsp. ruderalis</name>
    <dbReference type="NCBI Taxonomy" id="1480154"/>
    <lineage>
        <taxon>Eukaryota</taxon>
        <taxon>Viridiplantae</taxon>
        <taxon>Streptophyta</taxon>
        <taxon>Embryophyta</taxon>
        <taxon>Marchantiophyta</taxon>
        <taxon>Marchantiopsida</taxon>
        <taxon>Marchantiidae</taxon>
        <taxon>Marchantiales</taxon>
        <taxon>Marchantiaceae</taxon>
        <taxon>Marchantia</taxon>
    </lineage>
</organism>
<evidence type="ECO:0000313" key="1">
    <source>
        <dbReference type="EMBL" id="OAE23689.1"/>
    </source>
</evidence>
<sequence length="78" mass="8822">MEGNGMEDKLLSLKQRLERHVQLEGNSESVQIGRTDDDTITWVLERDGTLGWLLGPSTPLHCNRHRHPMGSCTARRPS</sequence>
<dbReference type="Proteomes" id="UP000077202">
    <property type="component" value="Unassembled WGS sequence"/>
</dbReference>
<proteinExistence type="predicted"/>
<gene>
    <name evidence="1" type="ORF">AXG93_2253s1000</name>
</gene>
<name>A0A176VS55_MARPO</name>
<evidence type="ECO:0000313" key="2">
    <source>
        <dbReference type="Proteomes" id="UP000077202"/>
    </source>
</evidence>
<dbReference type="EMBL" id="LVLJ01002791">
    <property type="protein sequence ID" value="OAE23689.1"/>
    <property type="molecule type" value="Genomic_DNA"/>
</dbReference>